<dbReference type="RefSeq" id="WP_146007809.1">
    <property type="nucleotide sequence ID" value="NZ_DBFADM010000031.1"/>
</dbReference>
<comment type="caution">
    <text evidence="2">The sequence shown here is derived from an EMBL/GenBank/DDBJ whole genome shotgun (WGS) entry which is preliminary data.</text>
</comment>
<sequence length="180" mass="20956">MPATLLAMGRDNGDAARIARRTAEVRQMWANAVEKMWRDPEAAAMILSHTNGVGIVEEKNHRDERYKKLYVYVDDSIVLTELNALRERIKLLFLAEFNEDVQEFEIRISRGARKKDRPYKEEEPPPYIDKTPAKPLSAEEMEEVERRVASIENDSVRKSIRKAMIADLQWKKGQNEKNDR</sequence>
<evidence type="ECO:0000313" key="3">
    <source>
        <dbReference type="Proteomes" id="UP001487305"/>
    </source>
</evidence>
<proteinExistence type="predicted"/>
<evidence type="ECO:0000256" key="1">
    <source>
        <dbReference type="SAM" id="MobiDB-lite"/>
    </source>
</evidence>
<dbReference type="EMBL" id="JBBNOP010000009">
    <property type="protein sequence ID" value="MEQ3363476.1"/>
    <property type="molecule type" value="Genomic_DNA"/>
</dbReference>
<accession>A0ABV1JEG7</accession>
<dbReference type="Proteomes" id="UP001487305">
    <property type="component" value="Unassembled WGS sequence"/>
</dbReference>
<keyword evidence="3" id="KW-1185">Reference proteome</keyword>
<evidence type="ECO:0000313" key="2">
    <source>
        <dbReference type="EMBL" id="MEQ3363476.1"/>
    </source>
</evidence>
<protein>
    <submittedName>
        <fullName evidence="2">DUF721 domain-containing protein</fullName>
    </submittedName>
</protein>
<reference evidence="2 3" key="1">
    <citation type="submission" date="2024-04" db="EMBL/GenBank/DDBJ databases">
        <title>Human intestinal bacterial collection.</title>
        <authorList>
            <person name="Pauvert C."/>
            <person name="Hitch T.C.A."/>
            <person name="Clavel T."/>
        </authorList>
    </citation>
    <scope>NUCLEOTIDE SEQUENCE [LARGE SCALE GENOMIC DNA]</scope>
    <source>
        <strain evidence="2 3">CLA-KB-H42</strain>
    </source>
</reference>
<organism evidence="2 3">
    <name type="scientific">Raoultibacter massiliensis</name>
    <dbReference type="NCBI Taxonomy" id="1852371"/>
    <lineage>
        <taxon>Bacteria</taxon>
        <taxon>Bacillati</taxon>
        <taxon>Actinomycetota</taxon>
        <taxon>Coriobacteriia</taxon>
        <taxon>Eggerthellales</taxon>
        <taxon>Eggerthellaceae</taxon>
        <taxon>Raoultibacter</taxon>
    </lineage>
</organism>
<feature type="region of interest" description="Disordered" evidence="1">
    <location>
        <begin position="114"/>
        <end position="141"/>
    </location>
</feature>
<name>A0ABV1JEG7_9ACTN</name>
<gene>
    <name evidence="2" type="ORF">AAA083_10860</name>
</gene>